<protein>
    <submittedName>
        <fullName evidence="1">Uncharacterized protein</fullName>
    </submittedName>
</protein>
<dbReference type="EMBL" id="KQ421389">
    <property type="protein sequence ID" value="KOF77562.1"/>
    <property type="molecule type" value="Genomic_DNA"/>
</dbReference>
<reference evidence="1" key="1">
    <citation type="submission" date="2015-07" db="EMBL/GenBank/DDBJ databases">
        <title>MeaNS - Measles Nucleotide Surveillance Program.</title>
        <authorList>
            <person name="Tran T."/>
            <person name="Druce J."/>
        </authorList>
    </citation>
    <scope>NUCLEOTIDE SEQUENCE</scope>
    <source>
        <strain evidence="1">UCB-OBI-ISO-001</strain>
        <tissue evidence="1">Gonad</tissue>
    </source>
</reference>
<dbReference type="AlphaFoldDB" id="A0A0L8GKN2"/>
<name>A0A0L8GKN2_OCTBM</name>
<gene>
    <name evidence="1" type="ORF">OCBIM_22031957mg</name>
</gene>
<proteinExistence type="predicted"/>
<evidence type="ECO:0000313" key="1">
    <source>
        <dbReference type="EMBL" id="KOF77562.1"/>
    </source>
</evidence>
<organism evidence="1">
    <name type="scientific">Octopus bimaculoides</name>
    <name type="common">California two-spotted octopus</name>
    <dbReference type="NCBI Taxonomy" id="37653"/>
    <lineage>
        <taxon>Eukaryota</taxon>
        <taxon>Metazoa</taxon>
        <taxon>Spiralia</taxon>
        <taxon>Lophotrochozoa</taxon>
        <taxon>Mollusca</taxon>
        <taxon>Cephalopoda</taxon>
        <taxon>Coleoidea</taxon>
        <taxon>Octopodiformes</taxon>
        <taxon>Octopoda</taxon>
        <taxon>Incirrata</taxon>
        <taxon>Octopodidae</taxon>
        <taxon>Octopus</taxon>
    </lineage>
</organism>
<accession>A0A0L8GKN2</accession>
<sequence length="50" mass="5940">MEYFLRKLWRDGDICNNSNVSSKELDTKRLVTTTNSTKKERVIMVLKCHH</sequence>